<dbReference type="PANTHER" id="PTHR10048">
    <property type="entry name" value="PHOSPHATIDYLINOSITOL KINASE"/>
    <property type="match status" value="1"/>
</dbReference>
<dbReference type="PROSITE" id="PS00916">
    <property type="entry name" value="PI3_4_KINASE_2"/>
    <property type="match status" value="1"/>
</dbReference>
<evidence type="ECO:0000256" key="4">
    <source>
        <dbReference type="ARBA" id="ARBA00022777"/>
    </source>
</evidence>
<dbReference type="GO" id="GO:0071561">
    <property type="term" value="C:nucleus-vacuole junction"/>
    <property type="evidence" value="ECO:0007669"/>
    <property type="project" value="EnsemblFungi"/>
</dbReference>
<comment type="similarity">
    <text evidence="1">Belongs to the PI3/PI4-kinase family. Type III PI4K subfamily.</text>
</comment>
<dbReference type="InterPro" id="IPR057756">
    <property type="entry name" value="PI3-kinase_type3/VPS34_cat"/>
</dbReference>
<dbReference type="AlphaFoldDB" id="A0A068S922"/>
<dbReference type="Proteomes" id="UP000027586">
    <property type="component" value="Unassembled WGS sequence"/>
</dbReference>
<dbReference type="SMART" id="SM00146">
    <property type="entry name" value="PI3Kc"/>
    <property type="match status" value="1"/>
</dbReference>
<evidence type="ECO:0000256" key="3">
    <source>
        <dbReference type="ARBA" id="ARBA00022741"/>
    </source>
</evidence>
<dbReference type="SUPFAM" id="SSF48371">
    <property type="entry name" value="ARM repeat"/>
    <property type="match status" value="1"/>
</dbReference>
<dbReference type="GO" id="GO:0005777">
    <property type="term" value="C:peroxisome"/>
    <property type="evidence" value="ECO:0007669"/>
    <property type="project" value="EnsemblFungi"/>
</dbReference>
<dbReference type="GO" id="GO:0006897">
    <property type="term" value="P:endocytosis"/>
    <property type="evidence" value="ECO:0007669"/>
    <property type="project" value="TreeGrafter"/>
</dbReference>
<gene>
    <name evidence="11" type="ORF">LCOR_09705.1</name>
</gene>
<dbReference type="STRING" id="1263082.A0A068S922"/>
<dbReference type="GO" id="GO:0005524">
    <property type="term" value="F:ATP binding"/>
    <property type="evidence" value="ECO:0007669"/>
    <property type="project" value="UniProtKB-UniRule"/>
</dbReference>
<evidence type="ECO:0000256" key="7">
    <source>
        <dbReference type="PIRNR" id="PIRNR000587"/>
    </source>
</evidence>
<dbReference type="SMART" id="SM00145">
    <property type="entry name" value="PI3Ka"/>
    <property type="match status" value="1"/>
</dbReference>
<dbReference type="GO" id="GO:0048015">
    <property type="term" value="P:phosphatidylinositol-mediated signaling"/>
    <property type="evidence" value="ECO:0007669"/>
    <property type="project" value="TreeGrafter"/>
</dbReference>
<dbReference type="InterPro" id="IPR018936">
    <property type="entry name" value="PI3/4_kinase_CS"/>
</dbReference>
<evidence type="ECO:0000256" key="1">
    <source>
        <dbReference type="ARBA" id="ARBA00006209"/>
    </source>
</evidence>
<evidence type="ECO:0000256" key="2">
    <source>
        <dbReference type="ARBA" id="ARBA00022679"/>
    </source>
</evidence>
<dbReference type="CDD" id="cd00870">
    <property type="entry name" value="PI3Ka_III"/>
    <property type="match status" value="1"/>
</dbReference>
<dbReference type="PROSITE" id="PS50290">
    <property type="entry name" value="PI3_4_KINASE_3"/>
    <property type="match status" value="1"/>
</dbReference>
<dbReference type="InterPro" id="IPR001263">
    <property type="entry name" value="PI3K_accessory_dom"/>
</dbReference>
<dbReference type="InterPro" id="IPR042236">
    <property type="entry name" value="PI3K_accessory_sf"/>
</dbReference>
<dbReference type="InterPro" id="IPR036940">
    <property type="entry name" value="PI3/4_kinase_cat_sf"/>
</dbReference>
<dbReference type="GO" id="GO:0051365">
    <property type="term" value="P:cellular response to potassium ion starvation"/>
    <property type="evidence" value="ECO:0007669"/>
    <property type="project" value="EnsemblFungi"/>
</dbReference>
<evidence type="ECO:0000259" key="8">
    <source>
        <dbReference type="PROSITE" id="PS50290"/>
    </source>
</evidence>
<keyword evidence="4 7" id="KW-0418">Kinase</keyword>
<protein>
    <recommendedName>
        <fullName evidence="7">Phosphatidylinositol 3-kinase VPS34</fullName>
        <ecNumber evidence="7">2.7.1.137</ecNumber>
    </recommendedName>
</protein>
<dbReference type="InterPro" id="IPR016024">
    <property type="entry name" value="ARM-type_fold"/>
</dbReference>
<dbReference type="GO" id="GO:0016303">
    <property type="term" value="F:1-phosphatidylinositol-3-kinase activity"/>
    <property type="evidence" value="ECO:0007669"/>
    <property type="project" value="UniProtKB-UniRule"/>
</dbReference>
<dbReference type="GO" id="GO:0004672">
    <property type="term" value="F:protein kinase activity"/>
    <property type="evidence" value="ECO:0007669"/>
    <property type="project" value="EnsemblFungi"/>
</dbReference>
<keyword evidence="3 7" id="KW-0547">Nucleotide-binding</keyword>
<sequence length="847" mass="97458">MDFSYCLTKDIELPVSIRIASLEGTRDRRQWIKNDSRPHIHDEEHTDFYVTVQLFGDNKPLTVPVRTCYKAFKSHCSWNEWLTLPIKYCELPPSAQCAITVWDTTGPRQAIPVGGTTLQLFGKYYTLRKGKHKLHLWPGVESDGRVNSKTPSKVKMDDDMDKLEKLVKRYDCGDIRPVEWLDNMAFRYIEKAHTKAAQKSTDMALYIDLPKFDFPVVFGEMEYTLPNPSDSLANPQQPASQSNANVMNQSLHSDVPDQHRLSNEHPTDSPRSYALVLDLDIIRDNPVEAKHRRLVRSHRNGPLDRDLKPNPKIRDELNSIMSYPPTQTLTTEEKDLVWKFRYYLTRDKRALTKFLKCVVWTDATEVRQAVDILSLWVDIDVDDALELLGKEFGNRAVRSYAVNQLRKADDDDLLLYLLQLVQALKFEHLVEKGSGSYESSLLQFLIDRATRNPVLGNYFHWYLMVECEDKIVGRMYAKVTYHYFTAILEVPYGHNRRDTLRQQGELIQTLSKLSQQIRAMKEPRAKKIEKLRAILGDPKGMLSNLPGLPLPLDPTVRVRSILPEKSSIFNSNLQPLRLTFICDDGLEYPVIFKTGDDLRQDQLVIQIITLMDKLLRKENLDLRLTPYKVLATGPEHGLMQFIPSMSLAAVLNEHQNNVIDFFKKHHPDPGPDGIYGVDAQVMETYIRSCAGYCVITYLLGVGDRHLDNLLLSPEGYLFHVDFGFILGRDPKPFPPPMKLCKEMIEAMGGANSRHYDKFRQYCYTAFTTLRRNANLILNLFALMVDANIPDIKIEPDKAVNKVQEKFRLDLSEEAAIAYFQGLISESVNALFPQIMETVHKWAQYWRS</sequence>
<dbReference type="OrthoDB" id="67688at2759"/>
<evidence type="ECO:0000256" key="6">
    <source>
        <dbReference type="ARBA" id="ARBA00023985"/>
    </source>
</evidence>
<dbReference type="CDD" id="cd08397">
    <property type="entry name" value="C2_PI3K_class_III"/>
    <property type="match status" value="1"/>
</dbReference>
<evidence type="ECO:0000259" key="9">
    <source>
        <dbReference type="PROSITE" id="PS51545"/>
    </source>
</evidence>
<dbReference type="PROSITE" id="PS00915">
    <property type="entry name" value="PI3_4_KINASE_1"/>
    <property type="match status" value="1"/>
</dbReference>
<evidence type="ECO:0000313" key="12">
    <source>
        <dbReference type="Proteomes" id="UP000027586"/>
    </source>
</evidence>
<dbReference type="VEuPathDB" id="FungiDB:LCOR_09705.1"/>
<dbReference type="InterPro" id="IPR002420">
    <property type="entry name" value="PI3K-type_C2_dom"/>
</dbReference>
<dbReference type="SUPFAM" id="SSF49562">
    <property type="entry name" value="C2 domain (Calcium/lipid-binding domain, CaLB)"/>
    <property type="match status" value="1"/>
</dbReference>
<dbReference type="PROSITE" id="PS51547">
    <property type="entry name" value="C2_PI3K"/>
    <property type="match status" value="1"/>
</dbReference>
<dbReference type="Pfam" id="PF00454">
    <property type="entry name" value="PI3_PI4_kinase"/>
    <property type="match status" value="1"/>
</dbReference>
<dbReference type="PROSITE" id="PS51545">
    <property type="entry name" value="PIK_HELICAL"/>
    <property type="match status" value="1"/>
</dbReference>
<dbReference type="GO" id="GO:0000329">
    <property type="term" value="C:fungal-type vacuole membrane"/>
    <property type="evidence" value="ECO:0007669"/>
    <property type="project" value="EnsemblFungi"/>
</dbReference>
<keyword evidence="12" id="KW-1185">Reference proteome</keyword>
<dbReference type="Pfam" id="PF00792">
    <property type="entry name" value="PI3K_C2"/>
    <property type="match status" value="1"/>
</dbReference>
<dbReference type="GO" id="GO:0000407">
    <property type="term" value="C:phagophore assembly site"/>
    <property type="evidence" value="ECO:0007669"/>
    <property type="project" value="EnsemblFungi"/>
</dbReference>
<dbReference type="SMART" id="SM00142">
    <property type="entry name" value="PI3K_C2"/>
    <property type="match status" value="1"/>
</dbReference>
<reference evidence="11" key="1">
    <citation type="submission" date="2013-08" db="EMBL/GenBank/DDBJ databases">
        <title>Gene expansion shapes genome architecture in the human pathogen Lichtheimia corymbifera: an evolutionary genomics analysis in the ancient terrestrial Mucorales (Mucoromycotina).</title>
        <authorList>
            <person name="Schwartze V.U."/>
            <person name="Winter S."/>
            <person name="Shelest E."/>
            <person name="Marcet-Houben M."/>
            <person name="Horn F."/>
            <person name="Wehner S."/>
            <person name="Hoffmann K."/>
            <person name="Riege K."/>
            <person name="Sammeth M."/>
            <person name="Nowrousian M."/>
            <person name="Valiante V."/>
            <person name="Linde J."/>
            <person name="Jacobsen I.D."/>
            <person name="Marz M."/>
            <person name="Brakhage A.A."/>
            <person name="Gabaldon T."/>
            <person name="Bocker S."/>
            <person name="Voigt K."/>
        </authorList>
    </citation>
    <scope>NUCLEOTIDE SEQUENCE [LARGE SCALE GENOMIC DNA]</scope>
    <source>
        <strain evidence="11">FSU 9682</strain>
    </source>
</reference>
<dbReference type="EC" id="2.7.1.137" evidence="7"/>
<dbReference type="InterPro" id="IPR011009">
    <property type="entry name" value="Kinase-like_dom_sf"/>
</dbReference>
<keyword evidence="2 7" id="KW-0808">Transferase</keyword>
<dbReference type="Gene3D" id="3.30.1010.10">
    <property type="entry name" value="Phosphatidylinositol 3-kinase Catalytic Subunit, Chain A, domain 4"/>
    <property type="match status" value="1"/>
</dbReference>
<dbReference type="GO" id="GO:0000045">
    <property type="term" value="P:autophagosome assembly"/>
    <property type="evidence" value="ECO:0007669"/>
    <property type="project" value="TreeGrafter"/>
</dbReference>
<dbReference type="Gene3D" id="1.10.1070.11">
    <property type="entry name" value="Phosphatidylinositol 3-/4-kinase, catalytic domain"/>
    <property type="match status" value="1"/>
</dbReference>
<dbReference type="GO" id="GO:0034272">
    <property type="term" value="C:phosphatidylinositol 3-kinase complex, class III, type II"/>
    <property type="evidence" value="ECO:0007669"/>
    <property type="project" value="EnsemblFungi"/>
</dbReference>
<dbReference type="GO" id="GO:0032968">
    <property type="term" value="P:positive regulation of transcription elongation by RNA polymerase II"/>
    <property type="evidence" value="ECO:0007669"/>
    <property type="project" value="EnsemblFungi"/>
</dbReference>
<dbReference type="EMBL" id="CBTN010000061">
    <property type="protein sequence ID" value="CDH58858.1"/>
    <property type="molecule type" value="Genomic_DNA"/>
</dbReference>
<organism evidence="11 12">
    <name type="scientific">Lichtheimia corymbifera JMRC:FSU:9682</name>
    <dbReference type="NCBI Taxonomy" id="1263082"/>
    <lineage>
        <taxon>Eukaryota</taxon>
        <taxon>Fungi</taxon>
        <taxon>Fungi incertae sedis</taxon>
        <taxon>Mucoromycota</taxon>
        <taxon>Mucoromycotina</taxon>
        <taxon>Mucoromycetes</taxon>
        <taxon>Mucorales</taxon>
        <taxon>Lichtheimiaceae</taxon>
        <taxon>Lichtheimia</taxon>
    </lineage>
</organism>
<accession>A0A068S922</accession>
<dbReference type="FunFam" id="3.30.1010.10:FF:000002">
    <property type="entry name" value="Phosphatidylinositol 3-kinase catalytic subunit type 3"/>
    <property type="match status" value="1"/>
</dbReference>
<evidence type="ECO:0000256" key="5">
    <source>
        <dbReference type="ARBA" id="ARBA00022840"/>
    </source>
</evidence>
<feature type="domain" description="PIK helical" evidence="9">
    <location>
        <begin position="304"/>
        <end position="486"/>
    </location>
</feature>
<dbReference type="PIRSF" id="PIRSF000587">
    <property type="entry name" value="PI3K_Vps34"/>
    <property type="match status" value="1"/>
</dbReference>
<dbReference type="Pfam" id="PF00613">
    <property type="entry name" value="PI3Ka"/>
    <property type="match status" value="1"/>
</dbReference>
<dbReference type="SUPFAM" id="SSF56112">
    <property type="entry name" value="Protein kinase-like (PK-like)"/>
    <property type="match status" value="1"/>
</dbReference>
<dbReference type="CDD" id="cd00896">
    <property type="entry name" value="PI3Kc_III"/>
    <property type="match status" value="1"/>
</dbReference>
<keyword evidence="5 7" id="KW-0067">ATP-binding</keyword>
<dbReference type="PANTHER" id="PTHR10048:SF7">
    <property type="entry name" value="PHOSPHATIDYLINOSITOL 3-KINASE CATALYTIC SUBUNIT TYPE 3"/>
    <property type="match status" value="1"/>
</dbReference>
<evidence type="ECO:0000259" key="10">
    <source>
        <dbReference type="PROSITE" id="PS51547"/>
    </source>
</evidence>
<dbReference type="Gene3D" id="1.25.40.70">
    <property type="entry name" value="Phosphatidylinositol 3-kinase, accessory domain (PIK)"/>
    <property type="match status" value="1"/>
</dbReference>
<dbReference type="GO" id="GO:0034271">
    <property type="term" value="C:phosphatidylinositol 3-kinase complex, class III, type I"/>
    <property type="evidence" value="ECO:0007669"/>
    <property type="project" value="EnsemblFungi"/>
</dbReference>
<dbReference type="Gene3D" id="2.60.40.150">
    <property type="entry name" value="C2 domain"/>
    <property type="match status" value="1"/>
</dbReference>
<comment type="catalytic activity">
    <reaction evidence="6">
        <text>a 1,2-diacyl-sn-glycero-3-phospho-(1D-myo-inositol) + ATP = a 1,2-diacyl-sn-glycero-3-phospho-(1D-myo-inositol-3-phosphate) + ADP + H(+)</text>
        <dbReference type="Rhea" id="RHEA:12709"/>
        <dbReference type="ChEBI" id="CHEBI:15378"/>
        <dbReference type="ChEBI" id="CHEBI:30616"/>
        <dbReference type="ChEBI" id="CHEBI:57880"/>
        <dbReference type="ChEBI" id="CHEBI:58088"/>
        <dbReference type="ChEBI" id="CHEBI:456216"/>
        <dbReference type="EC" id="2.7.1.137"/>
    </reaction>
    <physiologicalReaction direction="left-to-right" evidence="6">
        <dbReference type="Rhea" id="RHEA:12710"/>
    </physiologicalReaction>
</comment>
<dbReference type="FunFam" id="1.10.1070.11:FF:000002">
    <property type="entry name" value="Phosphatidylinositol 3-kinase catalytic subunit type 3"/>
    <property type="match status" value="1"/>
</dbReference>
<proteinExistence type="inferred from homology"/>
<evidence type="ECO:0000313" key="11">
    <source>
        <dbReference type="EMBL" id="CDH58858.1"/>
    </source>
</evidence>
<dbReference type="FunFam" id="1.25.40.70:FF:000009">
    <property type="entry name" value="Phosphatidylinositol 3-kinase VPS34"/>
    <property type="match status" value="1"/>
</dbReference>
<feature type="domain" description="C2 PI3K-type" evidence="10">
    <location>
        <begin position="11"/>
        <end position="171"/>
    </location>
</feature>
<name>A0A068S922_9FUNG</name>
<feature type="domain" description="PI3K/PI4K catalytic" evidence="8">
    <location>
        <begin position="562"/>
        <end position="831"/>
    </location>
</feature>
<dbReference type="GO" id="GO:0000425">
    <property type="term" value="P:pexophagy"/>
    <property type="evidence" value="ECO:0007669"/>
    <property type="project" value="EnsemblFungi"/>
</dbReference>
<dbReference type="InterPro" id="IPR015433">
    <property type="entry name" value="PI3/4_kinase"/>
</dbReference>
<dbReference type="InterPro" id="IPR000403">
    <property type="entry name" value="PI3/4_kinase_cat_dom"/>
</dbReference>
<dbReference type="InterPro" id="IPR008290">
    <property type="entry name" value="PI3K_Vps34"/>
</dbReference>
<dbReference type="InterPro" id="IPR035892">
    <property type="entry name" value="C2_domain_sf"/>
</dbReference>
<dbReference type="GO" id="GO:0005768">
    <property type="term" value="C:endosome"/>
    <property type="evidence" value="ECO:0007669"/>
    <property type="project" value="EnsemblFungi"/>
</dbReference>
<comment type="caution">
    <text evidence="11">The sequence shown here is derived from an EMBL/GenBank/DDBJ whole genome shotgun (WGS) entry which is preliminary data.</text>
</comment>